<dbReference type="CAZy" id="GT9">
    <property type="family name" value="Glycosyltransferase Family 9"/>
</dbReference>
<dbReference type="GO" id="GO:0008713">
    <property type="term" value="F:ADP-heptose-lipopolysaccharide heptosyltransferase activity"/>
    <property type="evidence" value="ECO:0007669"/>
    <property type="project" value="TreeGrafter"/>
</dbReference>
<dbReference type="GO" id="GO:0009244">
    <property type="term" value="P:lipopolysaccharide core region biosynthetic process"/>
    <property type="evidence" value="ECO:0007669"/>
    <property type="project" value="TreeGrafter"/>
</dbReference>
<dbReference type="AlphaFoldDB" id="A1BDE2"/>
<dbReference type="PANTHER" id="PTHR30160">
    <property type="entry name" value="TETRAACYLDISACCHARIDE 4'-KINASE-RELATED"/>
    <property type="match status" value="1"/>
</dbReference>
<dbReference type="Gene3D" id="3.40.50.2000">
    <property type="entry name" value="Glycogen Phosphorylase B"/>
    <property type="match status" value="2"/>
</dbReference>
<dbReference type="GO" id="GO:0005829">
    <property type="term" value="C:cytosol"/>
    <property type="evidence" value="ECO:0007669"/>
    <property type="project" value="TreeGrafter"/>
</dbReference>
<dbReference type="HOGENOM" id="CLU_048538_0_0_10"/>
<organism evidence="3 4">
    <name type="scientific">Chlorobium phaeobacteroides (strain DSM 266 / SMG 266 / 2430)</name>
    <dbReference type="NCBI Taxonomy" id="290317"/>
    <lineage>
        <taxon>Bacteria</taxon>
        <taxon>Pseudomonadati</taxon>
        <taxon>Chlorobiota</taxon>
        <taxon>Chlorobiia</taxon>
        <taxon>Chlorobiales</taxon>
        <taxon>Chlorobiaceae</taxon>
        <taxon>Chlorobium/Pelodictyon group</taxon>
        <taxon>Chlorobium</taxon>
    </lineage>
</organism>
<dbReference type="InterPro" id="IPR051199">
    <property type="entry name" value="LPS_LOS_Heptosyltrfase"/>
</dbReference>
<proteinExistence type="predicted"/>
<keyword evidence="2 3" id="KW-0808">Transferase</keyword>
<reference evidence="3 4" key="1">
    <citation type="submission" date="2006-12" db="EMBL/GenBank/DDBJ databases">
        <title>Complete sequence of Chlorobium phaeobacteroides DSM 266.</title>
        <authorList>
            <consortium name="US DOE Joint Genome Institute"/>
            <person name="Copeland A."/>
            <person name="Lucas S."/>
            <person name="Lapidus A."/>
            <person name="Barry K."/>
            <person name="Detter J.C."/>
            <person name="Glavina del Rio T."/>
            <person name="Hammon N."/>
            <person name="Israni S."/>
            <person name="Pitluck S."/>
            <person name="Goltsman E."/>
            <person name="Schmutz J."/>
            <person name="Larimer F."/>
            <person name="Land M."/>
            <person name="Hauser L."/>
            <person name="Mikhailova N."/>
            <person name="Li T."/>
            <person name="Overmann J."/>
            <person name="Bryant D.A."/>
            <person name="Richardson P."/>
        </authorList>
    </citation>
    <scope>NUCLEOTIDE SEQUENCE [LARGE SCALE GENOMIC DNA]</scope>
    <source>
        <strain evidence="3 4">DSM 266</strain>
    </source>
</reference>
<dbReference type="KEGG" id="cph:Cpha266_0360"/>
<dbReference type="SUPFAM" id="SSF53756">
    <property type="entry name" value="UDP-Glycosyltransferase/glycogen phosphorylase"/>
    <property type="match status" value="1"/>
</dbReference>
<dbReference type="EMBL" id="CP000492">
    <property type="protein sequence ID" value="ABL64419.1"/>
    <property type="molecule type" value="Genomic_DNA"/>
</dbReference>
<dbReference type="STRING" id="290317.Cpha266_0360"/>
<dbReference type="InterPro" id="IPR002201">
    <property type="entry name" value="Glyco_trans_9"/>
</dbReference>
<dbReference type="eggNOG" id="COG0859">
    <property type="taxonomic scope" value="Bacteria"/>
</dbReference>
<dbReference type="Proteomes" id="UP000008701">
    <property type="component" value="Chromosome"/>
</dbReference>
<accession>A1BDE2</accession>
<protein>
    <submittedName>
        <fullName evidence="3">Glycosyl transferase, family 9</fullName>
    </submittedName>
</protein>
<evidence type="ECO:0000313" key="4">
    <source>
        <dbReference type="Proteomes" id="UP000008701"/>
    </source>
</evidence>
<dbReference type="Pfam" id="PF01075">
    <property type="entry name" value="Glyco_transf_9"/>
    <property type="match status" value="1"/>
</dbReference>
<evidence type="ECO:0000256" key="1">
    <source>
        <dbReference type="ARBA" id="ARBA00022676"/>
    </source>
</evidence>
<keyword evidence="4" id="KW-1185">Reference proteome</keyword>
<keyword evidence="1" id="KW-0328">Glycosyltransferase</keyword>
<dbReference type="RefSeq" id="WP_011744252.1">
    <property type="nucleotide sequence ID" value="NC_008639.1"/>
</dbReference>
<sequence>MKIPFMNSSRTLGKKNKLFRKLFTRTLQLIVHKREPLRQFTGPLNSIVILAQEKIGDSILLTPLLSNLRHYFPDLEIHLICFSEASVNFFRNDPHITAIHSVKKNIVRYYKDVLSREFDLLFNTKDSPSTNFLIQTLLIRARFKAGHAHPYHEGIFNHLITIEYHTRMAVKNCSILPLLSIRVEEKKYRPYLPPAPVSSAIKRFSEKINNDVLTGLNISAGGPLRCWTEAKWSALIKGFPDMQFVIFSAPGDTHIKLRLEQHDNVTVSPPTANIYEVGLLVKHLRLLVTPDTSLVHVASCYNIPVIGLYTSAPQDLSRFGPYLVDFEIITSSTSQVSDIEVEAVTSVMQNKLQQQLDMTADRTTGNNRQ</sequence>
<evidence type="ECO:0000313" key="3">
    <source>
        <dbReference type="EMBL" id="ABL64419.1"/>
    </source>
</evidence>
<name>A1BDE2_CHLPD</name>
<gene>
    <name evidence="3" type="ordered locus">Cpha266_0360</name>
</gene>
<evidence type="ECO:0000256" key="2">
    <source>
        <dbReference type="ARBA" id="ARBA00022679"/>
    </source>
</evidence>
<dbReference type="CDD" id="cd03789">
    <property type="entry name" value="GT9_LPS_heptosyltransferase"/>
    <property type="match status" value="1"/>
</dbReference>